<dbReference type="OrthoDB" id="9767435at2"/>
<dbReference type="SUPFAM" id="SSF48452">
    <property type="entry name" value="TPR-like"/>
    <property type="match status" value="1"/>
</dbReference>
<keyword evidence="5" id="KW-0547">Nucleotide-binding</keyword>
<keyword evidence="7" id="KW-0067">ATP-binding</keyword>
<evidence type="ECO:0000313" key="11">
    <source>
        <dbReference type="Proteomes" id="UP000199702"/>
    </source>
</evidence>
<dbReference type="Gene3D" id="3.30.565.10">
    <property type="entry name" value="Histidine kinase-like ATPase, C-terminal domain"/>
    <property type="match status" value="1"/>
</dbReference>
<protein>
    <recommendedName>
        <fullName evidence="2">histidine kinase</fullName>
        <ecNumber evidence="2">2.7.13.3</ecNumber>
    </recommendedName>
</protein>
<dbReference type="Pfam" id="PF02518">
    <property type="entry name" value="HATPase_c"/>
    <property type="match status" value="1"/>
</dbReference>
<accession>A0A1H6XY41</accession>
<evidence type="ECO:0000256" key="7">
    <source>
        <dbReference type="ARBA" id="ARBA00022840"/>
    </source>
</evidence>
<dbReference type="PROSITE" id="PS50109">
    <property type="entry name" value="HIS_KIN"/>
    <property type="match status" value="1"/>
</dbReference>
<dbReference type="InterPro" id="IPR011495">
    <property type="entry name" value="Sig_transdc_His_kin_sub2_dim/P"/>
</dbReference>
<dbReference type="GO" id="GO:0004673">
    <property type="term" value="F:protein histidine kinase activity"/>
    <property type="evidence" value="ECO:0007669"/>
    <property type="project" value="UniProtKB-EC"/>
</dbReference>
<reference evidence="11" key="1">
    <citation type="submission" date="2016-10" db="EMBL/GenBank/DDBJ databases">
        <authorList>
            <person name="Varghese N."/>
            <person name="Submissions S."/>
        </authorList>
    </citation>
    <scope>NUCLEOTIDE SEQUENCE [LARGE SCALE GENOMIC DNA]</scope>
    <source>
        <strain evidence="11">DSM 17934</strain>
    </source>
</reference>
<evidence type="ECO:0000256" key="2">
    <source>
        <dbReference type="ARBA" id="ARBA00012438"/>
    </source>
</evidence>
<evidence type="ECO:0000313" key="10">
    <source>
        <dbReference type="EMBL" id="SEJ33988.1"/>
    </source>
</evidence>
<dbReference type="SUPFAM" id="SSF55874">
    <property type="entry name" value="ATPase domain of HSP90 chaperone/DNA topoisomerase II/histidine kinase"/>
    <property type="match status" value="1"/>
</dbReference>
<dbReference type="InterPro" id="IPR011990">
    <property type="entry name" value="TPR-like_helical_dom_sf"/>
</dbReference>
<comment type="catalytic activity">
    <reaction evidence="1">
        <text>ATP + protein L-histidine = ADP + protein N-phospho-L-histidine.</text>
        <dbReference type="EC" id="2.7.13.3"/>
    </reaction>
</comment>
<proteinExistence type="predicted"/>
<name>A0A1H6XY41_9FLAO</name>
<dbReference type="RefSeq" id="WP_091315795.1">
    <property type="nucleotide sequence ID" value="NZ_CBCSJU010000010.1"/>
</dbReference>
<evidence type="ECO:0000256" key="6">
    <source>
        <dbReference type="ARBA" id="ARBA00022777"/>
    </source>
</evidence>
<dbReference type="EMBL" id="FNYA01000010">
    <property type="protein sequence ID" value="SEJ33988.1"/>
    <property type="molecule type" value="Genomic_DNA"/>
</dbReference>
<keyword evidence="8" id="KW-0812">Transmembrane</keyword>
<keyword evidence="8" id="KW-1133">Transmembrane helix</keyword>
<dbReference type="GO" id="GO:0005524">
    <property type="term" value="F:ATP binding"/>
    <property type="evidence" value="ECO:0007669"/>
    <property type="project" value="UniProtKB-KW"/>
</dbReference>
<dbReference type="PANTHER" id="PTHR41523:SF8">
    <property type="entry name" value="ETHYLENE RESPONSE SENSOR PROTEIN"/>
    <property type="match status" value="1"/>
</dbReference>
<dbReference type="STRING" id="402734.SAMN05660918_0074"/>
<dbReference type="Gene3D" id="3.30.450.20">
    <property type="entry name" value="PAS domain"/>
    <property type="match status" value="1"/>
</dbReference>
<keyword evidence="3" id="KW-0597">Phosphoprotein</keyword>
<evidence type="ECO:0000256" key="4">
    <source>
        <dbReference type="ARBA" id="ARBA00022679"/>
    </source>
</evidence>
<dbReference type="Pfam" id="PF07568">
    <property type="entry name" value="HisKA_2"/>
    <property type="match status" value="1"/>
</dbReference>
<dbReference type="EC" id="2.7.13.3" evidence="2"/>
<keyword evidence="4" id="KW-0808">Transferase</keyword>
<dbReference type="PANTHER" id="PTHR41523">
    <property type="entry name" value="TWO-COMPONENT SYSTEM SENSOR PROTEIN"/>
    <property type="match status" value="1"/>
</dbReference>
<gene>
    <name evidence="10" type="ORF">SAMN05660918_0074</name>
</gene>
<evidence type="ECO:0000256" key="8">
    <source>
        <dbReference type="SAM" id="Phobius"/>
    </source>
</evidence>
<dbReference type="SMART" id="SM00387">
    <property type="entry name" value="HATPase_c"/>
    <property type="match status" value="1"/>
</dbReference>
<dbReference type="InterPro" id="IPR005467">
    <property type="entry name" value="His_kinase_dom"/>
</dbReference>
<keyword evidence="8" id="KW-0472">Membrane</keyword>
<feature type="domain" description="Histidine kinase" evidence="9">
    <location>
        <begin position="456"/>
        <end position="651"/>
    </location>
</feature>
<dbReference type="InterPro" id="IPR036890">
    <property type="entry name" value="HATPase_C_sf"/>
</dbReference>
<dbReference type="Gene3D" id="1.25.40.10">
    <property type="entry name" value="Tetratricopeptide repeat domain"/>
    <property type="match status" value="2"/>
</dbReference>
<dbReference type="Proteomes" id="UP000199702">
    <property type="component" value="Unassembled WGS sequence"/>
</dbReference>
<dbReference type="AlphaFoldDB" id="A0A1H6XY41"/>
<dbReference type="InterPro" id="IPR003594">
    <property type="entry name" value="HATPase_dom"/>
</dbReference>
<feature type="transmembrane region" description="Helical" evidence="8">
    <location>
        <begin position="400"/>
        <end position="420"/>
    </location>
</feature>
<evidence type="ECO:0000256" key="3">
    <source>
        <dbReference type="ARBA" id="ARBA00022553"/>
    </source>
</evidence>
<dbReference type="InterPro" id="IPR019734">
    <property type="entry name" value="TPR_rpt"/>
</dbReference>
<dbReference type="SMART" id="SM00028">
    <property type="entry name" value="TPR"/>
    <property type="match status" value="3"/>
</dbReference>
<evidence type="ECO:0000259" key="9">
    <source>
        <dbReference type="PROSITE" id="PS50109"/>
    </source>
</evidence>
<keyword evidence="11" id="KW-1185">Reference proteome</keyword>
<evidence type="ECO:0000256" key="1">
    <source>
        <dbReference type="ARBA" id="ARBA00000085"/>
    </source>
</evidence>
<sequence>MKFSQKHLFVFIILIQITLGFCQSGNKIKTEYASRKGFDKVIFYENLNLNQKRSYRDFFYSNLPKISKDEEILSNKKNQIRYKFSLAEVYNIKEDELKSIEVLKEIQNDKDYQLSETELMTVLVSLQKSYLNLNLYSNVFKINSEIANLRKKGADFPLWSYNFKSNLYARLQLFDKAIPQLKSEIKDLFKNPKRDSLIIPSAYNDLGFYYSTEKNLDSAYYYYNLSLKRAEQAIKPKDFETYQRLIGVIKGNMAVLKIMKNDYQSAIPLLEEDVTIGLKNNDDPSGTARSLILLAECYAKIENYANAQKAIVQVEQLLKNELNTRTKVSYYKTKAELLKKLNQNEEAFSYYQKAFKLGDSLNIEKQKFLLAGNDILYQMEEKDNLIEKQQADIDATQKRILSIFTLSLGVILVTTLIYLYNSKKKRKEIEQKNAEISAKNRTINESLAEKELLLKEIHHRVKNNLQIISGILSLQNNSISDEKAKQILVDGQDRIQTIALLHKTMYQNENFNMVDFQTYINELITYIKQANITANKKITIHQEIEDVQFNIDTAIPLSLIINEIITNCYKHAFENKTEGIISISIKKQTSDLYELAIEDNGTGLPENFSSIENSKSVGFDLIQGLCQQIDGEIEIISKNGTKINIQFKEPT</sequence>
<evidence type="ECO:0000256" key="5">
    <source>
        <dbReference type="ARBA" id="ARBA00022741"/>
    </source>
</evidence>
<organism evidence="10 11">
    <name type="scientific">Flavobacterium terrigena</name>
    <dbReference type="NCBI Taxonomy" id="402734"/>
    <lineage>
        <taxon>Bacteria</taxon>
        <taxon>Pseudomonadati</taxon>
        <taxon>Bacteroidota</taxon>
        <taxon>Flavobacteriia</taxon>
        <taxon>Flavobacteriales</taxon>
        <taxon>Flavobacteriaceae</taxon>
        <taxon>Flavobacterium</taxon>
    </lineage>
</organism>
<keyword evidence="6 10" id="KW-0418">Kinase</keyword>